<comment type="caution">
    <text evidence="4">The sequence shown here is derived from an EMBL/GenBank/DDBJ whole genome shotgun (WGS) entry which is preliminary data.</text>
</comment>
<dbReference type="Proteomes" id="UP001500326">
    <property type="component" value="Unassembled WGS sequence"/>
</dbReference>
<dbReference type="PANTHER" id="PTHR37836:SF2">
    <property type="entry name" value="DUF4038 DOMAIN-CONTAINING PROTEIN"/>
    <property type="match status" value="1"/>
</dbReference>
<feature type="domain" description="Apiosidase-like catalytic" evidence="1">
    <location>
        <begin position="96"/>
        <end position="349"/>
    </location>
</feature>
<proteinExistence type="predicted"/>
<dbReference type="PANTHER" id="PTHR37836">
    <property type="entry name" value="LMO1036 PROTEIN"/>
    <property type="match status" value="1"/>
</dbReference>
<evidence type="ECO:0000313" key="5">
    <source>
        <dbReference type="Proteomes" id="UP001500326"/>
    </source>
</evidence>
<feature type="domain" description="DUF5060" evidence="2">
    <location>
        <begin position="6"/>
        <end position="68"/>
    </location>
</feature>
<accession>A0ABP5D6B4</accession>
<feature type="domain" description="DUF5605" evidence="3">
    <location>
        <begin position="401"/>
        <end position="496"/>
    </location>
</feature>
<gene>
    <name evidence="4" type="ORF">GCM10009777_04540</name>
</gene>
<dbReference type="Gene3D" id="3.20.20.80">
    <property type="entry name" value="Glycosidases"/>
    <property type="match status" value="1"/>
</dbReference>
<dbReference type="InterPro" id="IPR013783">
    <property type="entry name" value="Ig-like_fold"/>
</dbReference>
<dbReference type="InterPro" id="IPR032260">
    <property type="entry name" value="DUF5060"/>
</dbReference>
<sequence>MTPAHSTVELVFDGPAMPIPADRTPLVAIFRDGDGREYRVPGFWDGGGRYVVRFAPEREGEWAWRTDSAEPLLDGHEGSLTVSAATGAGPVRVAHGYHFAHADGTPFRPVGATAYNWLHQDEPLFSETIDSIAAAGFNKLRFMVFPQAGGYIEHFPALLPFENTDGMWDVARPVIPFFRRLDAAVTTLAERGIQADVLIFNAYDRGYFGFDRLTEEQDAAYLRYLVARLSAYPNVWWSLCNEFDQLERPAERWDRVGALLADIDPHQHLRSIHNWEDLYDNNQSWVTHASVQNGSATTDFGRANLYRDVWQKPVVLDEIKYEGDIPDRWGHLTGRELVHQFWIATVSGCYASHGESFVTPSGSLHMVEGGPLRGEAPRRLGFLRGILDDLVVAGLDPIDKWDDPAYVAGVARGQYLQYLGSSAPAEWSFRLPQGTLGARLEVGDVFDVDVIDTWNMTVQSGAGRFVLDDVQRNDAYARAAAPLELPAGEAVALRITRVVD</sequence>
<dbReference type="Gene3D" id="2.60.40.10">
    <property type="entry name" value="Immunoglobulins"/>
    <property type="match status" value="1"/>
</dbReference>
<evidence type="ECO:0000313" key="4">
    <source>
        <dbReference type="EMBL" id="GAA1974831.1"/>
    </source>
</evidence>
<dbReference type="Pfam" id="PF13204">
    <property type="entry name" value="Apiosidase"/>
    <property type="match status" value="1"/>
</dbReference>
<dbReference type="InterPro" id="IPR025277">
    <property type="entry name" value="Apiosidase-like_cat_dom"/>
</dbReference>
<protein>
    <submittedName>
        <fullName evidence="4">DUF5605 domain-containing protein</fullName>
    </submittedName>
</protein>
<dbReference type="Pfam" id="PF18310">
    <property type="entry name" value="DUF5605"/>
    <property type="match status" value="1"/>
</dbReference>
<name>A0ABP5D6B4_9MICO</name>
<keyword evidence="5" id="KW-1185">Reference proteome</keyword>
<dbReference type="EMBL" id="BAAAOH010000001">
    <property type="protein sequence ID" value="GAA1974831.1"/>
    <property type="molecule type" value="Genomic_DNA"/>
</dbReference>
<evidence type="ECO:0000259" key="3">
    <source>
        <dbReference type="Pfam" id="PF18310"/>
    </source>
</evidence>
<evidence type="ECO:0000259" key="2">
    <source>
        <dbReference type="Pfam" id="PF16586"/>
    </source>
</evidence>
<dbReference type="SUPFAM" id="SSF51445">
    <property type="entry name" value="(Trans)glycosidases"/>
    <property type="match status" value="1"/>
</dbReference>
<dbReference type="RefSeq" id="WP_344058121.1">
    <property type="nucleotide sequence ID" value="NZ_BAAAOH010000001.1"/>
</dbReference>
<dbReference type="InterPro" id="IPR017853">
    <property type="entry name" value="GH"/>
</dbReference>
<dbReference type="InterPro" id="IPR041239">
    <property type="entry name" value="DUF5605"/>
</dbReference>
<reference evidence="5" key="1">
    <citation type="journal article" date="2019" name="Int. J. Syst. Evol. Microbiol.">
        <title>The Global Catalogue of Microorganisms (GCM) 10K type strain sequencing project: providing services to taxonomists for standard genome sequencing and annotation.</title>
        <authorList>
            <consortium name="The Broad Institute Genomics Platform"/>
            <consortium name="The Broad Institute Genome Sequencing Center for Infectious Disease"/>
            <person name="Wu L."/>
            <person name="Ma J."/>
        </authorList>
    </citation>
    <scope>NUCLEOTIDE SEQUENCE [LARGE SCALE GENOMIC DNA]</scope>
    <source>
        <strain evidence="5">JCM 14902</strain>
    </source>
</reference>
<organism evidence="4 5">
    <name type="scientific">Microbacterium pumilum</name>
    <dbReference type="NCBI Taxonomy" id="344165"/>
    <lineage>
        <taxon>Bacteria</taxon>
        <taxon>Bacillati</taxon>
        <taxon>Actinomycetota</taxon>
        <taxon>Actinomycetes</taxon>
        <taxon>Micrococcales</taxon>
        <taxon>Microbacteriaceae</taxon>
        <taxon>Microbacterium</taxon>
    </lineage>
</organism>
<dbReference type="Gene3D" id="2.60.40.3950">
    <property type="match status" value="1"/>
</dbReference>
<evidence type="ECO:0000259" key="1">
    <source>
        <dbReference type="Pfam" id="PF13204"/>
    </source>
</evidence>
<dbReference type="Pfam" id="PF16586">
    <property type="entry name" value="DUF5060"/>
    <property type="match status" value="1"/>
</dbReference>